<dbReference type="Gene3D" id="3.40.50.300">
    <property type="entry name" value="P-loop containing nucleotide triphosphate hydrolases"/>
    <property type="match status" value="1"/>
</dbReference>
<dbReference type="InterPro" id="IPR027417">
    <property type="entry name" value="P-loop_NTPase"/>
</dbReference>
<sequence>MTSKLHHVFVSGVHSSGKTTLLNYIKENVNEDDLNISIHEEVARRVVVEEGYTQKKLQDKMILTQLNHAIVRRMYSTMTTAIEASKTKTSEKFDVIIWDRWVIDPLTYLLEYVSESEFLKATDSEEVIEMLELNRDKENSILFLLAPHREYLIDDGVRVQTGGFDSSQRFHEQMKHICQKFNIEFVEIEEKSLELRAHFVIEQIRKKWLR</sequence>
<name>A0ABP0FNT0_CLALP</name>
<evidence type="ECO:0000313" key="3">
    <source>
        <dbReference type="Proteomes" id="UP001642483"/>
    </source>
</evidence>
<comment type="caution">
    <text evidence="2">The sequence shown here is derived from an EMBL/GenBank/DDBJ whole genome shotgun (WGS) entry which is preliminary data.</text>
</comment>
<dbReference type="EMBL" id="CAWYQH010000068">
    <property type="protein sequence ID" value="CAK8680164.1"/>
    <property type="molecule type" value="Genomic_DNA"/>
</dbReference>
<dbReference type="Proteomes" id="UP001642483">
    <property type="component" value="Unassembled WGS sequence"/>
</dbReference>
<proteinExistence type="predicted"/>
<accession>A0ABP0FNT0</accession>
<organism evidence="2 3">
    <name type="scientific">Clavelina lepadiformis</name>
    <name type="common">Light-bulb sea squirt</name>
    <name type="synonym">Ascidia lepadiformis</name>
    <dbReference type="NCBI Taxonomy" id="159417"/>
    <lineage>
        <taxon>Eukaryota</taxon>
        <taxon>Metazoa</taxon>
        <taxon>Chordata</taxon>
        <taxon>Tunicata</taxon>
        <taxon>Ascidiacea</taxon>
        <taxon>Aplousobranchia</taxon>
        <taxon>Clavelinidae</taxon>
        <taxon>Clavelina</taxon>
    </lineage>
</organism>
<gene>
    <name evidence="2" type="ORF">CVLEPA_LOCUS10446</name>
</gene>
<reference evidence="2 3" key="1">
    <citation type="submission" date="2024-02" db="EMBL/GenBank/DDBJ databases">
        <authorList>
            <person name="Daric V."/>
            <person name="Darras S."/>
        </authorList>
    </citation>
    <scope>NUCLEOTIDE SEQUENCE [LARGE SCALE GENOMIC DNA]</scope>
</reference>
<evidence type="ECO:0000313" key="2">
    <source>
        <dbReference type="EMBL" id="CAK8680164.1"/>
    </source>
</evidence>
<evidence type="ECO:0000259" key="1">
    <source>
        <dbReference type="Pfam" id="PF13521"/>
    </source>
</evidence>
<dbReference type="SUPFAM" id="SSF52540">
    <property type="entry name" value="P-loop containing nucleoside triphosphate hydrolases"/>
    <property type="match status" value="1"/>
</dbReference>
<protein>
    <recommendedName>
        <fullName evidence="1">NadR/Ttd14 AAA domain-containing protein</fullName>
    </recommendedName>
</protein>
<feature type="domain" description="NadR/Ttd14 AAA" evidence="1">
    <location>
        <begin position="8"/>
        <end position="196"/>
    </location>
</feature>
<dbReference type="InterPro" id="IPR038727">
    <property type="entry name" value="NadR/Ttd14_AAA_dom"/>
</dbReference>
<dbReference type="Pfam" id="PF13521">
    <property type="entry name" value="AAA_28"/>
    <property type="match status" value="1"/>
</dbReference>
<keyword evidence="3" id="KW-1185">Reference proteome</keyword>